<feature type="compositionally biased region" description="Polar residues" evidence="1">
    <location>
        <begin position="54"/>
        <end position="83"/>
    </location>
</feature>
<accession>A0A8J8T7H4</accession>
<feature type="compositionally biased region" description="Basic and acidic residues" evidence="1">
    <location>
        <begin position="35"/>
        <end position="50"/>
    </location>
</feature>
<evidence type="ECO:0000313" key="2">
    <source>
        <dbReference type="EMBL" id="TNV85307.1"/>
    </source>
</evidence>
<dbReference type="AlphaFoldDB" id="A0A8J8T7H4"/>
<comment type="caution">
    <text evidence="2">The sequence shown here is derived from an EMBL/GenBank/DDBJ whole genome shotgun (WGS) entry which is preliminary data.</text>
</comment>
<evidence type="ECO:0000256" key="1">
    <source>
        <dbReference type="SAM" id="MobiDB-lite"/>
    </source>
</evidence>
<dbReference type="EMBL" id="RRYP01001942">
    <property type="protein sequence ID" value="TNV85307.1"/>
    <property type="molecule type" value="Genomic_DNA"/>
</dbReference>
<keyword evidence="3" id="KW-1185">Reference proteome</keyword>
<organism evidence="2 3">
    <name type="scientific">Halteria grandinella</name>
    <dbReference type="NCBI Taxonomy" id="5974"/>
    <lineage>
        <taxon>Eukaryota</taxon>
        <taxon>Sar</taxon>
        <taxon>Alveolata</taxon>
        <taxon>Ciliophora</taxon>
        <taxon>Intramacronucleata</taxon>
        <taxon>Spirotrichea</taxon>
        <taxon>Stichotrichia</taxon>
        <taxon>Sporadotrichida</taxon>
        <taxon>Halteriidae</taxon>
        <taxon>Halteria</taxon>
    </lineage>
</organism>
<feature type="region of interest" description="Disordered" evidence="1">
    <location>
        <begin position="16"/>
        <end position="83"/>
    </location>
</feature>
<evidence type="ECO:0000313" key="3">
    <source>
        <dbReference type="Proteomes" id="UP000785679"/>
    </source>
</evidence>
<gene>
    <name evidence="2" type="ORF">FGO68_gene7859</name>
</gene>
<proteinExistence type="predicted"/>
<reference evidence="2" key="1">
    <citation type="submission" date="2019-06" db="EMBL/GenBank/DDBJ databases">
        <authorList>
            <person name="Zheng W."/>
        </authorList>
    </citation>
    <scope>NUCLEOTIDE SEQUENCE</scope>
    <source>
        <strain evidence="2">QDHG01</strain>
    </source>
</reference>
<protein>
    <submittedName>
        <fullName evidence="2">Uncharacterized protein</fullName>
    </submittedName>
</protein>
<name>A0A8J8T7H4_HALGN</name>
<dbReference type="Proteomes" id="UP000785679">
    <property type="component" value="Unassembled WGS sequence"/>
</dbReference>
<sequence length="362" mass="40346">MRDALRQDLRAIQASFKDELLKQKQKSSQLRSLGKRREMNKHKEEYKSAAESEQLAQGQNDRESMSIQQQQPLSPHFHSTQKVSSTFGNQLLNSTKGFQTAPGQSKAHECLPQKFVSATLKQVMRGDQYMIHHEDKQDPVEQIPTISWIQQSQRCIPSSLDTDRIALPSFADVSKRIKSEGNNQTFNPPISLFASQLADSYPTQISFNFSQVSQKSGNPVSQFGNNNTIQINSIPSGNTTTLINSMIPQSSNDILSKPDQGCLPPRLPKILEIALTNKNPSQSKDAVKQAGGVMLEGVTDQMQVLPKITEILGKLKNKAEDDDQNCAKAPMDTQQTVLAREALSTTHTFLFHSHTFNKSVNQ</sequence>